<reference evidence="2" key="2">
    <citation type="submission" date="2023-06" db="EMBL/GenBank/DDBJ databases">
        <authorList>
            <consortium name="Lawrence Berkeley National Laboratory"/>
            <person name="Haridas S."/>
            <person name="Hensen N."/>
            <person name="Bonometti L."/>
            <person name="Westerberg I."/>
            <person name="Brannstrom I.O."/>
            <person name="Guillou S."/>
            <person name="Cros-Aarteil S."/>
            <person name="Calhoun S."/>
            <person name="Kuo A."/>
            <person name="Mondo S."/>
            <person name="Pangilinan J."/>
            <person name="Riley R."/>
            <person name="LaButti K."/>
            <person name="Andreopoulos B."/>
            <person name="Lipzen A."/>
            <person name="Chen C."/>
            <person name="Yanf M."/>
            <person name="Daum C."/>
            <person name="Ng V."/>
            <person name="Clum A."/>
            <person name="Steindorff A."/>
            <person name="Ohm R."/>
            <person name="Martin F."/>
            <person name="Silar P."/>
            <person name="Natvig D."/>
            <person name="Lalanne C."/>
            <person name="Gautier V."/>
            <person name="Ament-velasquez S.L."/>
            <person name="Kruys A."/>
            <person name="Hutchinson M.I."/>
            <person name="Powell A.J."/>
            <person name="Barry K."/>
            <person name="Miller A.N."/>
            <person name="Grigoriev I.V."/>
            <person name="Debuchy R."/>
            <person name="Gladieux P."/>
            <person name="Thoren M.H."/>
            <person name="Johannesson H."/>
        </authorList>
    </citation>
    <scope>NUCLEOTIDE SEQUENCE</scope>
    <source>
        <strain evidence="2">CBS 232.78</strain>
    </source>
</reference>
<proteinExistence type="predicted"/>
<sequence length="259" mass="27444">MARRRKWLAFPFSEQTSSGIKRAGIPTSTRETAAPAGTFDEEFPPLPGTKFTPPSDAGSKRREEGQNQSSDDNSAGSSSSADLPPLTMQTYPVLTSPAADVPTDAGLAPNNELRPATKLNPQPEGGSLLYAHPAYRRLNPRFPSYTPGGLLPLRGGGDVQREEDEVMRHTAAAAAVAVRSESAAAAAAARGSSSSRVVPRPGSHRRSSSKNKNKQPVKIALEDAPYSTQPFLASIDSDMMEEENDEYYYGVGGLVGAAA</sequence>
<evidence type="ECO:0000313" key="2">
    <source>
        <dbReference type="EMBL" id="KAK3387162.1"/>
    </source>
</evidence>
<accession>A0AAE0NT16</accession>
<feature type="region of interest" description="Disordered" evidence="1">
    <location>
        <begin position="146"/>
        <end position="167"/>
    </location>
</feature>
<feature type="compositionally biased region" description="Low complexity" evidence="1">
    <location>
        <begin position="66"/>
        <end position="81"/>
    </location>
</feature>
<name>A0AAE0NT16_9PEZI</name>
<reference evidence="2" key="1">
    <citation type="journal article" date="2023" name="Mol. Phylogenet. Evol.">
        <title>Genome-scale phylogeny and comparative genomics of the fungal order Sordariales.</title>
        <authorList>
            <person name="Hensen N."/>
            <person name="Bonometti L."/>
            <person name="Westerberg I."/>
            <person name="Brannstrom I.O."/>
            <person name="Guillou S."/>
            <person name="Cros-Aarteil S."/>
            <person name="Calhoun S."/>
            <person name="Haridas S."/>
            <person name="Kuo A."/>
            <person name="Mondo S."/>
            <person name="Pangilinan J."/>
            <person name="Riley R."/>
            <person name="LaButti K."/>
            <person name="Andreopoulos B."/>
            <person name="Lipzen A."/>
            <person name="Chen C."/>
            <person name="Yan M."/>
            <person name="Daum C."/>
            <person name="Ng V."/>
            <person name="Clum A."/>
            <person name="Steindorff A."/>
            <person name="Ohm R.A."/>
            <person name="Martin F."/>
            <person name="Silar P."/>
            <person name="Natvig D.O."/>
            <person name="Lalanne C."/>
            <person name="Gautier V."/>
            <person name="Ament-Velasquez S.L."/>
            <person name="Kruys A."/>
            <person name="Hutchinson M.I."/>
            <person name="Powell A.J."/>
            <person name="Barry K."/>
            <person name="Miller A.N."/>
            <person name="Grigoriev I.V."/>
            <person name="Debuchy R."/>
            <person name="Gladieux P."/>
            <person name="Hiltunen Thoren M."/>
            <person name="Johannesson H."/>
        </authorList>
    </citation>
    <scope>NUCLEOTIDE SEQUENCE</scope>
    <source>
        <strain evidence="2">CBS 232.78</strain>
    </source>
</reference>
<dbReference type="EMBL" id="JAULSW010000003">
    <property type="protein sequence ID" value="KAK3387162.1"/>
    <property type="molecule type" value="Genomic_DNA"/>
</dbReference>
<organism evidence="2 3">
    <name type="scientific">Podospora didyma</name>
    <dbReference type="NCBI Taxonomy" id="330526"/>
    <lineage>
        <taxon>Eukaryota</taxon>
        <taxon>Fungi</taxon>
        <taxon>Dikarya</taxon>
        <taxon>Ascomycota</taxon>
        <taxon>Pezizomycotina</taxon>
        <taxon>Sordariomycetes</taxon>
        <taxon>Sordariomycetidae</taxon>
        <taxon>Sordariales</taxon>
        <taxon>Podosporaceae</taxon>
        <taxon>Podospora</taxon>
    </lineage>
</organism>
<protein>
    <submittedName>
        <fullName evidence="2">Uncharacterized protein</fullName>
    </submittedName>
</protein>
<dbReference type="AlphaFoldDB" id="A0AAE0NT16"/>
<dbReference type="Proteomes" id="UP001285441">
    <property type="component" value="Unassembled WGS sequence"/>
</dbReference>
<feature type="compositionally biased region" description="Basic residues" evidence="1">
    <location>
        <begin position="202"/>
        <end position="215"/>
    </location>
</feature>
<gene>
    <name evidence="2" type="ORF">B0H63DRAFT_558733</name>
</gene>
<feature type="region of interest" description="Disordered" evidence="1">
    <location>
        <begin position="1"/>
        <end position="128"/>
    </location>
</feature>
<feature type="compositionally biased region" description="Low complexity" evidence="1">
    <location>
        <begin position="184"/>
        <end position="201"/>
    </location>
</feature>
<feature type="region of interest" description="Disordered" evidence="1">
    <location>
        <begin position="184"/>
        <end position="223"/>
    </location>
</feature>
<evidence type="ECO:0000313" key="3">
    <source>
        <dbReference type="Proteomes" id="UP001285441"/>
    </source>
</evidence>
<evidence type="ECO:0000256" key="1">
    <source>
        <dbReference type="SAM" id="MobiDB-lite"/>
    </source>
</evidence>
<keyword evidence="3" id="KW-1185">Reference proteome</keyword>
<comment type="caution">
    <text evidence="2">The sequence shown here is derived from an EMBL/GenBank/DDBJ whole genome shotgun (WGS) entry which is preliminary data.</text>
</comment>